<organism evidence="1 2">
    <name type="scientific">Streptomyces cinnabarinus</name>
    <dbReference type="NCBI Taxonomy" id="67287"/>
    <lineage>
        <taxon>Bacteria</taxon>
        <taxon>Bacillati</taxon>
        <taxon>Actinomycetota</taxon>
        <taxon>Actinomycetes</taxon>
        <taxon>Kitasatosporales</taxon>
        <taxon>Streptomycetaceae</taxon>
        <taxon>Streptomyces</taxon>
    </lineage>
</organism>
<evidence type="ECO:0000313" key="1">
    <source>
        <dbReference type="EMBL" id="WAZ20157.1"/>
    </source>
</evidence>
<sequence>MTAPVEEQPPPPEDPPAPYTVELRDASMTRQWDIPTRTYRCFTAGQATEERPFTDAENAWADRLAVAEGRRTNEAELRSRARAALTTNRSYLDAVAAGTATQATHLAQVGALTRQMQGLIRLIVGSDLLDEIGG</sequence>
<dbReference type="EMBL" id="CP114413">
    <property type="protein sequence ID" value="WAZ20157.1"/>
    <property type="molecule type" value="Genomic_DNA"/>
</dbReference>
<dbReference type="RefSeq" id="WP_269657845.1">
    <property type="nucleotide sequence ID" value="NZ_CP114413.1"/>
</dbReference>
<keyword evidence="2" id="KW-1185">Reference proteome</keyword>
<reference evidence="1" key="1">
    <citation type="submission" date="2022-12" db="EMBL/GenBank/DDBJ databases">
        <authorList>
            <person name="Ruckert C."/>
            <person name="Busche T."/>
            <person name="Kalinowski J."/>
            <person name="Wittmann C."/>
        </authorList>
    </citation>
    <scope>NUCLEOTIDE SEQUENCE</scope>
    <source>
        <strain evidence="1">DSM 40467</strain>
    </source>
</reference>
<name>A0ABY7KA10_9ACTN</name>
<accession>A0ABY7KA10</accession>
<gene>
    <name evidence="1" type="ORF">STRCI_001256</name>
</gene>
<dbReference type="Proteomes" id="UP001164439">
    <property type="component" value="Chromosome"/>
</dbReference>
<protein>
    <submittedName>
        <fullName evidence="1">Uncharacterized protein</fullName>
    </submittedName>
</protein>
<proteinExistence type="predicted"/>
<evidence type="ECO:0000313" key="2">
    <source>
        <dbReference type="Proteomes" id="UP001164439"/>
    </source>
</evidence>